<dbReference type="PANTHER" id="PTHR46116">
    <property type="entry name" value="(E3-INDEPENDENT) E2 UBIQUITIN-CONJUGATING ENZYME"/>
    <property type="match status" value="1"/>
</dbReference>
<dbReference type="InterPro" id="IPR000608">
    <property type="entry name" value="UBC"/>
</dbReference>
<evidence type="ECO:0000256" key="2">
    <source>
        <dbReference type="ARBA" id="ARBA00022786"/>
    </source>
</evidence>
<reference evidence="4 5" key="1">
    <citation type="submission" date="2019-03" db="EMBL/GenBank/DDBJ databases">
        <title>Single cell metagenomics reveals metabolic interactions within the superorganism composed of flagellate Streblomastix strix and complex community of Bacteroidetes bacteria on its surface.</title>
        <authorList>
            <person name="Treitli S.C."/>
            <person name="Kolisko M."/>
            <person name="Husnik F."/>
            <person name="Keeling P."/>
            <person name="Hampl V."/>
        </authorList>
    </citation>
    <scope>NUCLEOTIDE SEQUENCE [LARGE SCALE GENOMIC DNA]</scope>
    <source>
        <strain evidence="4">ST1C</strain>
    </source>
</reference>
<gene>
    <name evidence="4" type="ORF">EZS28_028684</name>
</gene>
<keyword evidence="2" id="KW-0833">Ubl conjugation pathway</keyword>
<dbReference type="SUPFAM" id="SSF54495">
    <property type="entry name" value="UBC-like"/>
    <property type="match status" value="1"/>
</dbReference>
<sequence>MYFHQVEIVTTGGGAVRFNPNLYDNGKVCLSLLGTWSGSAGEKWNAQHSTLLQVLISIQALILVDEPFFNEPGHESQIGTAHGQQQSRSYNTNIRQQTVRLAMIDQIERAQHGESEFNEVILAHFALKKEDILGIVGAWKADTGINQADFNRLQQLLTSLK</sequence>
<evidence type="ECO:0000313" key="5">
    <source>
        <dbReference type="Proteomes" id="UP000324800"/>
    </source>
</evidence>
<dbReference type="PROSITE" id="PS50127">
    <property type="entry name" value="UBC_2"/>
    <property type="match status" value="1"/>
</dbReference>
<proteinExistence type="predicted"/>
<dbReference type="PANTHER" id="PTHR46116:SF39">
    <property type="entry name" value="BACULOVIRAL IAP REPEAT-CONTAINING PROTEIN 6"/>
    <property type="match status" value="1"/>
</dbReference>
<dbReference type="GO" id="GO:0016740">
    <property type="term" value="F:transferase activity"/>
    <property type="evidence" value="ECO:0007669"/>
    <property type="project" value="UniProtKB-KW"/>
</dbReference>
<protein>
    <submittedName>
        <fullName evidence="4">Putative Ubiquitin-conjugating BIR-domain enzyme</fullName>
    </submittedName>
</protein>
<keyword evidence="1" id="KW-0808">Transferase</keyword>
<evidence type="ECO:0000259" key="3">
    <source>
        <dbReference type="PROSITE" id="PS50127"/>
    </source>
</evidence>
<comment type="caution">
    <text evidence="4">The sequence shown here is derived from an EMBL/GenBank/DDBJ whole genome shotgun (WGS) entry which is preliminary data.</text>
</comment>
<dbReference type="EMBL" id="SNRW01010985">
    <property type="protein sequence ID" value="KAA6375788.1"/>
    <property type="molecule type" value="Genomic_DNA"/>
</dbReference>
<dbReference type="OrthoDB" id="47801at2759"/>
<name>A0A5J4UZD6_9EUKA</name>
<dbReference type="Pfam" id="PF00179">
    <property type="entry name" value="UQ_con"/>
    <property type="match status" value="1"/>
</dbReference>
<feature type="domain" description="UBC core" evidence="3">
    <location>
        <begin position="1"/>
        <end position="103"/>
    </location>
</feature>
<dbReference type="InterPro" id="IPR016135">
    <property type="entry name" value="UBQ-conjugating_enzyme/RWD"/>
</dbReference>
<evidence type="ECO:0000313" key="4">
    <source>
        <dbReference type="EMBL" id="KAA6375788.1"/>
    </source>
</evidence>
<organism evidence="4 5">
    <name type="scientific">Streblomastix strix</name>
    <dbReference type="NCBI Taxonomy" id="222440"/>
    <lineage>
        <taxon>Eukaryota</taxon>
        <taxon>Metamonada</taxon>
        <taxon>Preaxostyla</taxon>
        <taxon>Oxymonadida</taxon>
        <taxon>Streblomastigidae</taxon>
        <taxon>Streblomastix</taxon>
    </lineage>
</organism>
<accession>A0A5J4UZD6</accession>
<dbReference type="Gene3D" id="3.10.110.10">
    <property type="entry name" value="Ubiquitin Conjugating Enzyme"/>
    <property type="match status" value="1"/>
</dbReference>
<dbReference type="Proteomes" id="UP000324800">
    <property type="component" value="Unassembled WGS sequence"/>
</dbReference>
<dbReference type="AlphaFoldDB" id="A0A5J4UZD6"/>
<evidence type="ECO:0000256" key="1">
    <source>
        <dbReference type="ARBA" id="ARBA00022679"/>
    </source>
</evidence>